<evidence type="ECO:0000259" key="1">
    <source>
        <dbReference type="Pfam" id="PF12844"/>
    </source>
</evidence>
<dbReference type="AlphaFoldDB" id="A0A1T4VWG1"/>
<dbReference type="CDD" id="cd00093">
    <property type="entry name" value="HTH_XRE"/>
    <property type="match status" value="1"/>
</dbReference>
<dbReference type="InterPro" id="IPR010982">
    <property type="entry name" value="Lambda_DNA-bd_dom_sf"/>
</dbReference>
<feature type="domain" description="HTH cro/C1-type" evidence="1">
    <location>
        <begin position="23"/>
        <end position="85"/>
    </location>
</feature>
<organism evidence="2 3">
    <name type="scientific">Enterovibrio nigricans DSM 22720</name>
    <dbReference type="NCBI Taxonomy" id="1121868"/>
    <lineage>
        <taxon>Bacteria</taxon>
        <taxon>Pseudomonadati</taxon>
        <taxon>Pseudomonadota</taxon>
        <taxon>Gammaproteobacteria</taxon>
        <taxon>Vibrionales</taxon>
        <taxon>Vibrionaceae</taxon>
        <taxon>Enterovibrio</taxon>
    </lineage>
</organism>
<proteinExistence type="predicted"/>
<gene>
    <name evidence="2" type="ORF">SAMN02745132_04413</name>
</gene>
<dbReference type="Gene3D" id="1.10.260.40">
    <property type="entry name" value="lambda repressor-like DNA-binding domains"/>
    <property type="match status" value="1"/>
</dbReference>
<dbReference type="InterPro" id="IPR001387">
    <property type="entry name" value="Cro/C1-type_HTH"/>
</dbReference>
<dbReference type="GO" id="GO:0003677">
    <property type="term" value="F:DNA binding"/>
    <property type="evidence" value="ECO:0007669"/>
    <property type="project" value="InterPro"/>
</dbReference>
<dbReference type="Pfam" id="PF12844">
    <property type="entry name" value="HTH_19"/>
    <property type="match status" value="1"/>
</dbReference>
<reference evidence="3" key="1">
    <citation type="submission" date="2017-02" db="EMBL/GenBank/DDBJ databases">
        <authorList>
            <person name="Varghese N."/>
            <person name="Submissions S."/>
        </authorList>
    </citation>
    <scope>NUCLEOTIDE SEQUENCE [LARGE SCALE GENOMIC DNA]</scope>
    <source>
        <strain evidence="3">DSM 22720</strain>
    </source>
</reference>
<dbReference type="SUPFAM" id="SSF47413">
    <property type="entry name" value="lambda repressor-like DNA-binding domains"/>
    <property type="match status" value="1"/>
</dbReference>
<evidence type="ECO:0000313" key="2">
    <source>
        <dbReference type="EMBL" id="SKA69165.1"/>
    </source>
</evidence>
<keyword evidence="3" id="KW-1185">Reference proteome</keyword>
<dbReference type="EMBL" id="FUXU01000112">
    <property type="protein sequence ID" value="SKA69165.1"/>
    <property type="molecule type" value="Genomic_DNA"/>
</dbReference>
<name>A0A1T4VWG1_9GAMM</name>
<evidence type="ECO:0000313" key="3">
    <source>
        <dbReference type="Proteomes" id="UP000190162"/>
    </source>
</evidence>
<dbReference type="Proteomes" id="UP000190162">
    <property type="component" value="Unassembled WGS sequence"/>
</dbReference>
<sequence length="115" mass="13385">MSNPLNDSEFTTYKYGYQYMSFGKRLKCVLKEERYNQREFAELVDIPQRSLENYLSDKQNPRLDGVMKIVNHVKFKKYALWLMTGDTEPSSGQICPAFSIQEQCGLVDEASRKQA</sequence>
<protein>
    <recommendedName>
        <fullName evidence="1">HTH cro/C1-type domain-containing protein</fullName>
    </recommendedName>
</protein>
<accession>A0A1T4VWG1</accession>